<reference evidence="4" key="3">
    <citation type="submission" date="2020-06" db="EMBL/GenBank/DDBJ databases">
        <authorList>
            <person name="Arumugam K."/>
            <person name="Besarab I."/>
            <person name="Haryono M."/>
            <person name="Bagci C."/>
            <person name="Beier S."/>
            <person name="Buchfink B."/>
            <person name="Gorska A."/>
            <person name="Qiu G."/>
            <person name="Huson D.H."/>
            <person name="Williams R.B."/>
        </authorList>
    </citation>
    <scope>NUCLEOTIDE SEQUENCE</scope>
    <source>
        <strain evidence="4">SSA1</strain>
    </source>
</reference>
<evidence type="ECO:0000313" key="5">
    <source>
        <dbReference type="Proteomes" id="UP000021315"/>
    </source>
</evidence>
<feature type="region of interest" description="Disordered" evidence="1">
    <location>
        <begin position="127"/>
        <end position="149"/>
    </location>
</feature>
<dbReference type="InterPro" id="IPR032710">
    <property type="entry name" value="NTF2-like_dom_sf"/>
</dbReference>
<evidence type="ECO:0000259" key="2">
    <source>
        <dbReference type="Pfam" id="PF13474"/>
    </source>
</evidence>
<feature type="domain" description="SnoaL-like" evidence="2">
    <location>
        <begin position="11"/>
        <end position="127"/>
    </location>
</feature>
<dbReference type="Pfam" id="PF13474">
    <property type="entry name" value="SnoaL_3"/>
    <property type="match status" value="1"/>
</dbReference>
<dbReference type="PANTHER" id="PTHR34957">
    <property type="entry name" value="NUCLEAR TRANSPORT FACTOR 2 (NTF2) FAMILY PROTEIN"/>
    <property type="match status" value="1"/>
</dbReference>
<dbReference type="KEGG" id="acog:HWD57_00875"/>
<dbReference type="EMBL" id="JDST02000054">
    <property type="protein sequence ID" value="KFB76459.1"/>
    <property type="molecule type" value="Genomic_DNA"/>
</dbReference>
<dbReference type="AlphaFoldDB" id="A0A080MGS5"/>
<accession>A0A080MGS5</accession>
<dbReference type="Gene3D" id="3.10.450.50">
    <property type="match status" value="1"/>
</dbReference>
<dbReference type="PANTHER" id="PTHR34957:SF1">
    <property type="entry name" value="NUCLEAR TRANSPORT FACTOR 2 (NTF2) FAMILY PROTEIN"/>
    <property type="match status" value="1"/>
</dbReference>
<keyword evidence="5" id="KW-1185">Reference proteome</keyword>
<gene>
    <name evidence="3" type="ORF">AW06_002451</name>
    <name evidence="4" type="ORF">HWD57_00875</name>
</gene>
<dbReference type="EMBL" id="CP058708">
    <property type="protein sequence ID" value="QLH48504.1"/>
    <property type="molecule type" value="Genomic_DNA"/>
</dbReference>
<dbReference type="InterPro" id="IPR037401">
    <property type="entry name" value="SnoaL-like"/>
</dbReference>
<evidence type="ECO:0000256" key="1">
    <source>
        <dbReference type="SAM" id="MobiDB-lite"/>
    </source>
</evidence>
<sequence>MITIFATPEDVETAFYEAIARADLVALMSVWADDEEIVCIHPTGQRLTGADAIRESWRSIFANNPRLMVRLSRGIRWNGMLLSVHNVVETLYIGEERKPHGPMLATNVFQRGANGWRLLSHHSSTAADRNLANSDSADEGSTKTPRTLH</sequence>
<evidence type="ECO:0000313" key="6">
    <source>
        <dbReference type="Proteomes" id="UP000509684"/>
    </source>
</evidence>
<accession>A0A7D5SC23</accession>
<reference evidence="4 6" key="2">
    <citation type="journal article" date="2019" name="Microbiome">
        <title>Annotated bacterial chromosomes from frame-shift-corrected long-read metagenomic data.</title>
        <authorList>
            <person name="Arumugam K."/>
            <person name="Bagci C."/>
            <person name="Bessarab I."/>
            <person name="Beier S."/>
            <person name="Buchfink B."/>
            <person name="Gorska A."/>
            <person name="Qiu G."/>
            <person name="Huson D.H."/>
            <person name="Williams R.B.H."/>
        </authorList>
    </citation>
    <scope>NUCLEOTIDE SEQUENCE [LARGE SCALE GENOMIC DNA]</scope>
    <source>
        <strain evidence="4">SSA1</strain>
    </source>
</reference>
<evidence type="ECO:0000313" key="4">
    <source>
        <dbReference type="EMBL" id="QLH48504.1"/>
    </source>
</evidence>
<proteinExistence type="predicted"/>
<dbReference type="Proteomes" id="UP000509684">
    <property type="component" value="Chromosome"/>
</dbReference>
<dbReference type="Proteomes" id="UP000021315">
    <property type="component" value="Unassembled WGS sequence"/>
</dbReference>
<dbReference type="STRING" id="1453999.AW06_002451"/>
<organism evidence="3 5">
    <name type="scientific">Candidatus Accumulibacter cognatus</name>
    <dbReference type="NCBI Taxonomy" id="2954383"/>
    <lineage>
        <taxon>Bacteria</taxon>
        <taxon>Pseudomonadati</taxon>
        <taxon>Pseudomonadota</taxon>
        <taxon>Betaproteobacteria</taxon>
        <taxon>Candidatus Accumulibacter</taxon>
    </lineage>
</organism>
<reference evidence="3 5" key="1">
    <citation type="submission" date="2014-02" db="EMBL/GenBank/DDBJ databases">
        <title>Expanding our view of genomic diversity in Candidatus Accumulibacter clades.</title>
        <authorList>
            <person name="Skennerton C.T."/>
            <person name="Barr J.J."/>
            <person name="Slater F.R."/>
            <person name="Bond P.L."/>
            <person name="Tyson G.W."/>
        </authorList>
    </citation>
    <scope>NUCLEOTIDE SEQUENCE [LARGE SCALE GENOMIC DNA]</scope>
    <source>
        <strain evidence="5">SK-02</strain>
    </source>
</reference>
<dbReference type="RefSeq" id="WP_273704602.1">
    <property type="nucleotide sequence ID" value="NZ_JDST02000054.1"/>
</dbReference>
<name>A0A080MGS5_9PROT</name>
<evidence type="ECO:0000313" key="3">
    <source>
        <dbReference type="EMBL" id="KFB76459.1"/>
    </source>
</evidence>
<dbReference type="SUPFAM" id="SSF54427">
    <property type="entry name" value="NTF2-like"/>
    <property type="match status" value="1"/>
</dbReference>
<protein>
    <submittedName>
        <fullName evidence="4">Nuclear transport factor 2 family protein</fullName>
    </submittedName>
    <submittedName>
        <fullName evidence="3">SnoaL-like domain protein</fullName>
    </submittedName>
</protein>